<accession>A0A0D7AM88</accession>
<feature type="region of interest" description="Disordered" evidence="1">
    <location>
        <begin position="13"/>
        <end position="36"/>
    </location>
</feature>
<feature type="region of interest" description="Disordered" evidence="1">
    <location>
        <begin position="240"/>
        <end position="262"/>
    </location>
</feature>
<keyword evidence="3" id="KW-1185">Reference proteome</keyword>
<dbReference type="EMBL" id="KN881629">
    <property type="protein sequence ID" value="KIY52864.1"/>
    <property type="molecule type" value="Genomic_DNA"/>
</dbReference>
<proteinExistence type="predicted"/>
<reference evidence="2 3" key="1">
    <citation type="journal article" date="2015" name="Fungal Genet. Biol.">
        <title>Evolution of novel wood decay mechanisms in Agaricales revealed by the genome sequences of Fistulina hepatica and Cylindrobasidium torrendii.</title>
        <authorList>
            <person name="Floudas D."/>
            <person name="Held B.W."/>
            <person name="Riley R."/>
            <person name="Nagy L.G."/>
            <person name="Koehler G."/>
            <person name="Ransdell A.S."/>
            <person name="Younus H."/>
            <person name="Chow J."/>
            <person name="Chiniquy J."/>
            <person name="Lipzen A."/>
            <person name="Tritt A."/>
            <person name="Sun H."/>
            <person name="Haridas S."/>
            <person name="LaButti K."/>
            <person name="Ohm R.A."/>
            <person name="Kues U."/>
            <person name="Blanchette R.A."/>
            <person name="Grigoriev I.V."/>
            <person name="Minto R.E."/>
            <person name="Hibbett D.S."/>
        </authorList>
    </citation>
    <scope>NUCLEOTIDE SEQUENCE [LARGE SCALE GENOMIC DNA]</scope>
    <source>
        <strain evidence="2 3">ATCC 64428</strain>
    </source>
</reference>
<dbReference type="Proteomes" id="UP000054144">
    <property type="component" value="Unassembled WGS sequence"/>
</dbReference>
<organism evidence="2 3">
    <name type="scientific">Fistulina hepatica ATCC 64428</name>
    <dbReference type="NCBI Taxonomy" id="1128425"/>
    <lineage>
        <taxon>Eukaryota</taxon>
        <taxon>Fungi</taxon>
        <taxon>Dikarya</taxon>
        <taxon>Basidiomycota</taxon>
        <taxon>Agaricomycotina</taxon>
        <taxon>Agaricomycetes</taxon>
        <taxon>Agaricomycetidae</taxon>
        <taxon>Agaricales</taxon>
        <taxon>Fistulinaceae</taxon>
        <taxon>Fistulina</taxon>
    </lineage>
</organism>
<evidence type="ECO:0000313" key="3">
    <source>
        <dbReference type="Proteomes" id="UP000054144"/>
    </source>
</evidence>
<gene>
    <name evidence="2" type="ORF">FISHEDRAFT_55526</name>
</gene>
<feature type="compositionally biased region" description="Low complexity" evidence="1">
    <location>
        <begin position="246"/>
        <end position="262"/>
    </location>
</feature>
<sequence length="609" mass="66543">MSMFRRLFPFRRGTSRAGHSQGCHEETHTSEKQQDRGRGWFRHIVLRGLDVLHARRPRDPSNARTALPQSASLPCEVVFSNEDDFQNNEMLNDANDDSSTTHDALMDAARDGNETIIVDGGRVDISALPLIPPESYGDERRSAISSITSETYEDGFQSTSMSPLFPSIMLRRLPSMVQASHLLLLTIPTDVGILEAQEMPQTGGPEDVAGSITPVLSPAHLRDANPSGRIDEQNHHERLAARSDVSPLPLSDPSSLSPMLPSLATFESVPSRVEEGRRELEAPIPLPASPPILPVSAPILPASAPVPAPAPAPAPAPVPPSASTPIWNALQLNFNGAGSQTSTSLAIEDLKLKHLMTNEFLKITVCNDGAPWKEVVAGIKLEAVHFHLLSTAFRIEFEVLSGATPTCLHSVMCKLGATLTRRCRSLRVTTDATPLEVPENISFDNLVRFTWTGEAPPLCLNRFDRLSHLRSLVVTTPMRHEGLHETLHGSRCMALKELHLNVSSAPPAHANLDNQLESLVSLSVTCQTEVSNILNGMNVQSMAVLEDVSIMLDYRPINFNFQLLRLQWSKLHSFTLVVPGELDYSYVPKSAHNSGRVTAKLLLPGTSCK</sequence>
<dbReference type="AlphaFoldDB" id="A0A0D7AM88"/>
<evidence type="ECO:0000256" key="1">
    <source>
        <dbReference type="SAM" id="MobiDB-lite"/>
    </source>
</evidence>
<protein>
    <submittedName>
        <fullName evidence="2">Uncharacterized protein</fullName>
    </submittedName>
</protein>
<name>A0A0D7AM88_9AGAR</name>
<evidence type="ECO:0000313" key="2">
    <source>
        <dbReference type="EMBL" id="KIY52864.1"/>
    </source>
</evidence>
<feature type="compositionally biased region" description="Basic and acidic residues" evidence="1">
    <location>
        <begin position="22"/>
        <end position="36"/>
    </location>
</feature>